<keyword evidence="2" id="KW-1185">Reference proteome</keyword>
<accession>A0A0W1A074</accession>
<gene>
    <name evidence="1" type="ORF">Lwal_2807</name>
</gene>
<protein>
    <submittedName>
        <fullName evidence="1">LigA, interaptin</fullName>
    </submittedName>
</protein>
<dbReference type="STRING" id="66969.Lwal_2807"/>
<sequence>MKITIGEASFSTTQELTDFIVEKYNYKCATDRSKDFLDAFIKMLVKVKEGVEDKLLQKVINANLQIIESNNSLSAEQLSLITLLLSSFTESSSDELMHYDIASDQLKTISKEDIAKWHKILSALRTNAEPKDHGLLLKVAANLGKCGHLLNDLVKMFDFPPFPSLSEFAENTAKNLHQIPIYISQYDKDPSGERLPKESDFEEGITRSTLIENHFSLTEFKHELQGIHSLVGDTVLSIEEQYDLAQQVVYVNAIGKDQPFNVGKKTYEGLTEQSRETLKQLFTELLVELRNPAISESNRLQAELKLLAVIREQYFRTTGQQVAAKVLASVLLALHHQAENPLLEIANEEDQCHTAKMIAVMQWAHTGGDTVDVCFKSKNLLQKVIHSPSTRYFYDSLGIPFSTVLAESAKGTYQVGGINFSSISDLSSYKERAHSEGESLTINKGGHLLSGRMILVEPDFSTLNYDTYSTQELLKYYQENGPIISLSGPQSAKKKLNEQCAKLGIEFAYRIPAFKQNHQQQMGADSDLFIQVQHAIHTAKPGQPILLIAKDETQAIELSELLKESLEKDKSNYVIPTAIAHRTSEESNKGAQDKSGVKNHITIITPKCGLGRDYVTDHPDGFLAIQTYLDTPATTLKTLSDLAQQGKPGEYLAIYEQAGTIKSRSWCFKTKEDKQIIVQELKKIQTEINEENALRKYITQAVSATNKVLMKQFEDWKAFLHIIYPESEWKQLDKDLGMHGEQLLLALTAAWHEVLEELAIQSESGDLLIQRDKHGKISTNIVNKALKLYEAKAEMIWNAKRHQFLEKTEALVEPGSLNHLRRNYLMGVSFVDQLNLNKIEIRQQEQQHKKEAKSNFLSLESGFDVNGAMIKYSDSSIGNRYKVPFIQKHLKLLSNEIIKQINKSSLSSTQKKSLISRVENAPNLLALVLVLEDLVNYLPTSRFSEKYPLQPVIKEMLRVYESAGFSSNELKNLKQIYLDNALEDITTDLETTLAWAKPESRGLGYWLERSAVKDAAHEILAIVSELKRASNGSDNRAKQDLIKKLYKALASNQSKLADLWIFSLGHKNTRTLINQTLTTLNDLTALGGSELITAELLEKCQSELHYEAIQKQINSLITELEKTYGIPLSTNPTWQRVKGKIQEVQQHKIQEVQQHQKSIYSLHEMQFILANTDPSIAVFPTPLSEALEQLSSSIDKLKTNFEKKFPNSTQHTAYLKSRASDIQSGLEGIKGYTVRNVKIQEGLGTKGSFDLVIEGSGTIPPLNDFVRYQSRLPELSKEQESLTRLLKTCQVQIRAVQEQLNIVEQLRTKPETVLFDIKQFSESHQLKLSKILLLKRYRQEKVMPEDLRGFPKQVKKDFYDRQTMQSIEMETLSKEHIQQIRDQALKNDLLELFNKIQASKQPKNEKWYSFAGVKNAISSLFTFQESEEDWHYHFAELKNRSDLRLSEYLNNEIPPKCAEIASDLSATQTELLVREKSLTSQLQFIQEKINDEMKKPTTVYKPFESLEALYQFEVDVCKYKAHNPVLSDAQPEKVDEASNSQLKV</sequence>
<proteinExistence type="predicted"/>
<organism evidence="1 2">
    <name type="scientific">Legionella waltersii</name>
    <dbReference type="NCBI Taxonomy" id="66969"/>
    <lineage>
        <taxon>Bacteria</taxon>
        <taxon>Pseudomonadati</taxon>
        <taxon>Pseudomonadota</taxon>
        <taxon>Gammaproteobacteria</taxon>
        <taxon>Legionellales</taxon>
        <taxon>Legionellaceae</taxon>
        <taxon>Legionella</taxon>
    </lineage>
</organism>
<evidence type="ECO:0000313" key="2">
    <source>
        <dbReference type="Proteomes" id="UP000054729"/>
    </source>
</evidence>
<comment type="caution">
    <text evidence="1">The sequence shown here is derived from an EMBL/GenBank/DDBJ whole genome shotgun (WGS) entry which is preliminary data.</text>
</comment>
<dbReference type="Proteomes" id="UP000054729">
    <property type="component" value="Unassembled WGS sequence"/>
</dbReference>
<dbReference type="OrthoDB" id="5652367at2"/>
<dbReference type="InterPro" id="IPR027417">
    <property type="entry name" value="P-loop_NTPase"/>
</dbReference>
<evidence type="ECO:0000313" key="1">
    <source>
        <dbReference type="EMBL" id="KTD74766.1"/>
    </source>
</evidence>
<dbReference type="PATRIC" id="fig|66969.6.peg.3040"/>
<dbReference type="EMBL" id="LNZB01000060">
    <property type="protein sequence ID" value="KTD74766.1"/>
    <property type="molecule type" value="Genomic_DNA"/>
</dbReference>
<reference evidence="1 2" key="1">
    <citation type="submission" date="2015-11" db="EMBL/GenBank/DDBJ databases">
        <title>Genomic analysis of 38 Legionella species identifies large and diverse effector repertoires.</title>
        <authorList>
            <person name="Burstein D."/>
            <person name="Amaro F."/>
            <person name="Zusman T."/>
            <person name="Lifshitz Z."/>
            <person name="Cohen O."/>
            <person name="Gilbert J.A."/>
            <person name="Pupko T."/>
            <person name="Shuman H.A."/>
            <person name="Segal G."/>
        </authorList>
    </citation>
    <scope>NUCLEOTIDE SEQUENCE [LARGE SCALE GENOMIC DNA]</scope>
    <source>
        <strain evidence="1 2">ATCC 51914</strain>
    </source>
</reference>
<dbReference type="Gene3D" id="3.40.50.300">
    <property type="entry name" value="P-loop containing nucleotide triphosphate hydrolases"/>
    <property type="match status" value="1"/>
</dbReference>
<dbReference type="RefSeq" id="WP_058481426.1">
    <property type="nucleotide sequence ID" value="NZ_CAAAIQ010000012.1"/>
</dbReference>
<name>A0A0W1A074_9GAMM</name>